<gene>
    <name evidence="1" type="ORF">SCALOS_LOCUS1917</name>
</gene>
<accession>A0ACA9KF85</accession>
<sequence>IKNDEPSFKDMVYNYDWSSTLLGPMDLWDPAIKNAVNLCLNSGLPMGLVIGSPHWTLIYNEAWIPRLKARHPFAFGKQLDQVWPEAYDLLFFRYENVKTTGKGQIFIDKYELQRDGYKEAAYAKYTMSPIFKSDGTVCAIMSVLQENTQNFLNARRLKTLSEFGFQISEIKSLESACRIVTNILSNSVDIPYTLIYFVNYKSNTTEPLIARLIARTFDEDGKKECQIPDYLPDSPEIVYLAKEANNSYNTYVEIKRADTTYSFLKCDSWPINLVIKEGKHIKVLLKDESQAFLISTKISLSEGQALSVILIYGINRFRTLDEQYIKFLQLITKNVNTYLLHGIKTDEEKKRSKMLADLNYQKVVFFQGISHELKTPLTLMLSPLDDVINICTQESIMPYLQTIRRNAHRLLKLINSLLQFSNMETDKFEAHYRETNIVELTQELALDFKFMAKKLGLDFNIKIPHPEEFNQTMGDKIYLDHDIYETIIFNLCSNALKYTWNGSITIRLYFDYKDNQKMVVLEVSDTGVGIPKISLPNIFQRFYRVESQGRSHEGTGIGLALVKELITRQGGDITVSSKVNHGTTFKCWFPIRFEHLPQNQIYFNKIENPINRDQELYTNRQLNLEESSQLINNILVVDDNNDMRNHLADLLKEFIVHRARDGKDALRVLNQLNKLPDLILSGK</sequence>
<organism evidence="1 2">
    <name type="scientific">Scutellospora calospora</name>
    <dbReference type="NCBI Taxonomy" id="85575"/>
    <lineage>
        <taxon>Eukaryota</taxon>
        <taxon>Fungi</taxon>
        <taxon>Fungi incertae sedis</taxon>
        <taxon>Mucoromycota</taxon>
        <taxon>Glomeromycotina</taxon>
        <taxon>Glomeromycetes</taxon>
        <taxon>Diversisporales</taxon>
        <taxon>Gigasporaceae</taxon>
        <taxon>Scutellospora</taxon>
    </lineage>
</organism>
<dbReference type="EMBL" id="CAJVPM010001513">
    <property type="protein sequence ID" value="CAG8468300.1"/>
    <property type="molecule type" value="Genomic_DNA"/>
</dbReference>
<feature type="non-terminal residue" evidence="1">
    <location>
        <position position="1"/>
    </location>
</feature>
<name>A0ACA9KF85_9GLOM</name>
<keyword evidence="2" id="KW-1185">Reference proteome</keyword>
<evidence type="ECO:0000313" key="1">
    <source>
        <dbReference type="EMBL" id="CAG8468300.1"/>
    </source>
</evidence>
<protein>
    <submittedName>
        <fullName evidence="1">7749_t:CDS:1</fullName>
    </submittedName>
</protein>
<evidence type="ECO:0000313" key="2">
    <source>
        <dbReference type="Proteomes" id="UP000789860"/>
    </source>
</evidence>
<proteinExistence type="predicted"/>
<reference evidence="1" key="1">
    <citation type="submission" date="2021-06" db="EMBL/GenBank/DDBJ databases">
        <authorList>
            <person name="Kallberg Y."/>
            <person name="Tangrot J."/>
            <person name="Rosling A."/>
        </authorList>
    </citation>
    <scope>NUCLEOTIDE SEQUENCE</scope>
    <source>
        <strain evidence="1">AU212A</strain>
    </source>
</reference>
<comment type="caution">
    <text evidence="1">The sequence shown here is derived from an EMBL/GenBank/DDBJ whole genome shotgun (WGS) entry which is preliminary data.</text>
</comment>
<dbReference type="Proteomes" id="UP000789860">
    <property type="component" value="Unassembled WGS sequence"/>
</dbReference>